<feature type="region of interest" description="Disordered" evidence="9">
    <location>
        <begin position="36"/>
        <end position="57"/>
    </location>
</feature>
<feature type="chain" id="PRO_5042825489" description="Polygalacturonase" evidence="10">
    <location>
        <begin position="29"/>
        <end position="465"/>
    </location>
</feature>
<dbReference type="InterPro" id="IPR006626">
    <property type="entry name" value="PbH1"/>
</dbReference>
<dbReference type="InterPro" id="IPR012334">
    <property type="entry name" value="Pectin_lyas_fold"/>
</dbReference>
<dbReference type="AlphaFoldDB" id="A0AAN9SWN5"/>
<feature type="signal peptide" evidence="10">
    <location>
        <begin position="1"/>
        <end position="28"/>
    </location>
</feature>
<organism evidence="11 12">
    <name type="scientific">Psophocarpus tetragonolobus</name>
    <name type="common">Winged bean</name>
    <name type="synonym">Dolichos tetragonolobus</name>
    <dbReference type="NCBI Taxonomy" id="3891"/>
    <lineage>
        <taxon>Eukaryota</taxon>
        <taxon>Viridiplantae</taxon>
        <taxon>Streptophyta</taxon>
        <taxon>Embryophyta</taxon>
        <taxon>Tracheophyta</taxon>
        <taxon>Spermatophyta</taxon>
        <taxon>Magnoliopsida</taxon>
        <taxon>eudicotyledons</taxon>
        <taxon>Gunneridae</taxon>
        <taxon>Pentapetalae</taxon>
        <taxon>rosids</taxon>
        <taxon>fabids</taxon>
        <taxon>Fabales</taxon>
        <taxon>Fabaceae</taxon>
        <taxon>Papilionoideae</taxon>
        <taxon>50 kb inversion clade</taxon>
        <taxon>NPAAA clade</taxon>
        <taxon>indigoferoid/millettioid clade</taxon>
        <taxon>Phaseoleae</taxon>
        <taxon>Psophocarpus</taxon>
    </lineage>
</organism>
<evidence type="ECO:0000313" key="12">
    <source>
        <dbReference type="Proteomes" id="UP001386955"/>
    </source>
</evidence>
<comment type="subcellular location">
    <subcellularLocation>
        <location evidence="1">Secreted</location>
        <location evidence="1">Cell wall</location>
    </subcellularLocation>
</comment>
<evidence type="ECO:0000256" key="4">
    <source>
        <dbReference type="ARBA" id="ARBA00022525"/>
    </source>
</evidence>
<dbReference type="Proteomes" id="UP001386955">
    <property type="component" value="Unassembled WGS sequence"/>
</dbReference>
<evidence type="ECO:0000256" key="8">
    <source>
        <dbReference type="RuleBase" id="RU361169"/>
    </source>
</evidence>
<keyword evidence="4" id="KW-0964">Secreted</keyword>
<evidence type="ECO:0000256" key="3">
    <source>
        <dbReference type="ARBA" id="ARBA00022512"/>
    </source>
</evidence>
<accession>A0AAN9SWN5</accession>
<dbReference type="InterPro" id="IPR000743">
    <property type="entry name" value="Glyco_hydro_28"/>
</dbReference>
<dbReference type="GO" id="GO:0005975">
    <property type="term" value="P:carbohydrate metabolic process"/>
    <property type="evidence" value="ECO:0007669"/>
    <property type="project" value="InterPro"/>
</dbReference>
<keyword evidence="6 8" id="KW-0326">Glycosidase</keyword>
<gene>
    <name evidence="11" type="ORF">VNO78_08970</name>
</gene>
<dbReference type="Gene3D" id="2.160.20.10">
    <property type="entry name" value="Single-stranded right-handed beta-helix, Pectin lyase-like"/>
    <property type="match status" value="1"/>
</dbReference>
<protein>
    <recommendedName>
        <fullName evidence="13">Polygalacturonase</fullName>
    </recommendedName>
</protein>
<evidence type="ECO:0000256" key="1">
    <source>
        <dbReference type="ARBA" id="ARBA00004191"/>
    </source>
</evidence>
<name>A0AAN9SWN5_PSOTE</name>
<dbReference type="SUPFAM" id="SSF51126">
    <property type="entry name" value="Pectin lyase-like"/>
    <property type="match status" value="1"/>
</dbReference>
<keyword evidence="5 8" id="KW-0378">Hydrolase</keyword>
<comment type="caution">
    <text evidence="11">The sequence shown here is derived from an EMBL/GenBank/DDBJ whole genome shotgun (WGS) entry which is preliminary data.</text>
</comment>
<comment type="similarity">
    <text evidence="2 8">Belongs to the glycosyl hydrolase 28 family.</text>
</comment>
<sequence>MKRNRSFSLLLSLLVIVFFTFSTISVEARKSNIKNELHKHHKGSHRSSHSPCPVPTPLPPHYDPQGSIFDVLSFGAKGNGVSDDSEAILAAWKGACKVSGAIVKIPAQFKFLIKPITLQGPCMPDLTLQIDGTLLAPPEASSWPQSSLFQWLNIKWVQNFTIKGSGTVDGQGYNWWSSSEFYDIQKSYSKKIPGMKPTAIRFYSGNFVTVRDIRIINSPLCHLKFDNSKGIKVDNISISSPENSPNTDGIHLQNTHDVEIQRSIIATGDDCVSIQTGCSNIHVHHINCGPGHGISLGGLGKDKSAACVSDIIVEDISMKNTLYGARIKTWQGGIGMVKNVTFSRIQVYDVMFPIMIDQYYCDKQICKNHSRTVVISGVKFDQISGTYGMQPVHLACSNSIPCTDVDLTDIQLSPSPKYRGFKQAVCWNSYGKSQGPLLPLSIDYCLRSAGGLIKRIARSHDRVCY</sequence>
<evidence type="ECO:0000256" key="5">
    <source>
        <dbReference type="ARBA" id="ARBA00022801"/>
    </source>
</evidence>
<evidence type="ECO:0008006" key="13">
    <source>
        <dbReference type="Google" id="ProtNLM"/>
    </source>
</evidence>
<keyword evidence="7" id="KW-0961">Cell wall biogenesis/degradation</keyword>
<evidence type="ECO:0000256" key="10">
    <source>
        <dbReference type="SAM" id="SignalP"/>
    </source>
</evidence>
<dbReference type="FunFam" id="2.160.20.10:FF:000019">
    <property type="entry name" value="polygalacturonase At1g48100"/>
    <property type="match status" value="1"/>
</dbReference>
<dbReference type="SMART" id="SM00710">
    <property type="entry name" value="PbH1"/>
    <property type="match status" value="5"/>
</dbReference>
<dbReference type="PANTHER" id="PTHR31375">
    <property type="match status" value="1"/>
</dbReference>
<dbReference type="Pfam" id="PF00295">
    <property type="entry name" value="Glyco_hydro_28"/>
    <property type="match status" value="1"/>
</dbReference>
<reference evidence="11 12" key="1">
    <citation type="submission" date="2024-01" db="EMBL/GenBank/DDBJ databases">
        <title>The genomes of 5 underutilized Papilionoideae crops provide insights into root nodulation and disease resistanc.</title>
        <authorList>
            <person name="Jiang F."/>
        </authorList>
    </citation>
    <scope>NUCLEOTIDE SEQUENCE [LARGE SCALE GENOMIC DNA]</scope>
    <source>
        <strain evidence="11">DUOXIRENSHENG_FW03</strain>
        <tissue evidence="11">Leaves</tissue>
    </source>
</reference>
<dbReference type="GO" id="GO:0071555">
    <property type="term" value="P:cell wall organization"/>
    <property type="evidence" value="ECO:0007669"/>
    <property type="project" value="UniProtKB-KW"/>
</dbReference>
<evidence type="ECO:0000256" key="9">
    <source>
        <dbReference type="SAM" id="MobiDB-lite"/>
    </source>
</evidence>
<keyword evidence="10" id="KW-0732">Signal</keyword>
<evidence type="ECO:0000313" key="11">
    <source>
        <dbReference type="EMBL" id="KAK7407235.1"/>
    </source>
</evidence>
<keyword evidence="3" id="KW-0134">Cell wall</keyword>
<keyword evidence="12" id="KW-1185">Reference proteome</keyword>
<evidence type="ECO:0000256" key="2">
    <source>
        <dbReference type="ARBA" id="ARBA00008834"/>
    </source>
</evidence>
<dbReference type="GO" id="GO:0004650">
    <property type="term" value="F:polygalacturonase activity"/>
    <property type="evidence" value="ECO:0007669"/>
    <property type="project" value="InterPro"/>
</dbReference>
<evidence type="ECO:0000256" key="7">
    <source>
        <dbReference type="ARBA" id="ARBA00023316"/>
    </source>
</evidence>
<dbReference type="EMBL" id="JAYMYS010000002">
    <property type="protein sequence ID" value="KAK7407235.1"/>
    <property type="molecule type" value="Genomic_DNA"/>
</dbReference>
<proteinExistence type="inferred from homology"/>
<dbReference type="InterPro" id="IPR011050">
    <property type="entry name" value="Pectin_lyase_fold/virulence"/>
</dbReference>
<evidence type="ECO:0000256" key="6">
    <source>
        <dbReference type="ARBA" id="ARBA00023295"/>
    </source>
</evidence>
<feature type="compositionally biased region" description="Basic residues" evidence="9">
    <location>
        <begin position="37"/>
        <end position="48"/>
    </location>
</feature>